<keyword evidence="1" id="KW-0812">Transmembrane</keyword>
<organism evidence="2">
    <name type="scientific">marine sediment metagenome</name>
    <dbReference type="NCBI Taxonomy" id="412755"/>
    <lineage>
        <taxon>unclassified sequences</taxon>
        <taxon>metagenomes</taxon>
        <taxon>ecological metagenomes</taxon>
    </lineage>
</organism>
<sequence>MKRLFWYVSSFLLAPSVMAQANDVDLGSPAAGPLAAIGGFMQEVVDFAGGPGVLFIAFISAVAAVALWVAAPKQGGAAIAWALRVCVGVIILMNIALLITWFQSF</sequence>
<accession>A0A0F9TYG4</accession>
<dbReference type="AlphaFoldDB" id="A0A0F9TYG4"/>
<reference evidence="2" key="1">
    <citation type="journal article" date="2015" name="Nature">
        <title>Complex archaea that bridge the gap between prokaryotes and eukaryotes.</title>
        <authorList>
            <person name="Spang A."/>
            <person name="Saw J.H."/>
            <person name="Jorgensen S.L."/>
            <person name="Zaremba-Niedzwiedzka K."/>
            <person name="Martijn J."/>
            <person name="Lind A.E."/>
            <person name="van Eijk R."/>
            <person name="Schleper C."/>
            <person name="Guy L."/>
            <person name="Ettema T.J."/>
        </authorList>
    </citation>
    <scope>NUCLEOTIDE SEQUENCE</scope>
</reference>
<evidence type="ECO:0000256" key="1">
    <source>
        <dbReference type="SAM" id="Phobius"/>
    </source>
</evidence>
<keyword evidence="1" id="KW-1133">Transmembrane helix</keyword>
<evidence type="ECO:0000313" key="2">
    <source>
        <dbReference type="EMBL" id="KKN84329.1"/>
    </source>
</evidence>
<protein>
    <submittedName>
        <fullName evidence="2">Uncharacterized protein</fullName>
    </submittedName>
</protein>
<dbReference type="EMBL" id="LAZR01000172">
    <property type="protein sequence ID" value="KKN84329.1"/>
    <property type="molecule type" value="Genomic_DNA"/>
</dbReference>
<name>A0A0F9TYG4_9ZZZZ</name>
<gene>
    <name evidence="2" type="ORF">LCGC14_0289910</name>
</gene>
<comment type="caution">
    <text evidence="2">The sequence shown here is derived from an EMBL/GenBank/DDBJ whole genome shotgun (WGS) entry which is preliminary data.</text>
</comment>
<feature type="transmembrane region" description="Helical" evidence="1">
    <location>
        <begin position="81"/>
        <end position="102"/>
    </location>
</feature>
<keyword evidence="1" id="KW-0472">Membrane</keyword>
<proteinExistence type="predicted"/>
<feature type="transmembrane region" description="Helical" evidence="1">
    <location>
        <begin position="48"/>
        <end position="69"/>
    </location>
</feature>